<sequence length="293" mass="32502">MSTPTLSTAPLDEQLIPPRTSSMIGTGILEVDDQGNLVLPRSVRGVSMTSASRPISLAENNPGHLSGSSNEPSQRPAIPIGILSRHILQKKHLRQQLLLHIAAETLITTGTITILKQVTVVSWVIWVVFSFVLLVLFPFQLWKYRARISALNTKLQQELDTYLTLIRTYARTDNEEYEYDPLHLVPPPPTYAIAKEQPPAYFIPPTVALGHRASSRPRLNAHTRGHGLLPRILSIDTTAISIPQISHSMDSVLESDSPLNFRPPSYRSTDSVTGLSTRPNTIIAMERNERSAI</sequence>
<keyword evidence="4" id="KW-1185">Reference proteome</keyword>
<comment type="caution">
    <text evidence="3">The sequence shown here is derived from an EMBL/GenBank/DDBJ whole genome shotgun (WGS) entry which is preliminary data.</text>
</comment>
<keyword evidence="2" id="KW-0812">Transmembrane</keyword>
<accession>A0ABR2WU17</accession>
<evidence type="ECO:0000313" key="4">
    <source>
        <dbReference type="Proteomes" id="UP001479436"/>
    </source>
</evidence>
<dbReference type="Proteomes" id="UP001479436">
    <property type="component" value="Unassembled WGS sequence"/>
</dbReference>
<protein>
    <submittedName>
        <fullName evidence="3">Uncharacterized protein</fullName>
    </submittedName>
</protein>
<name>A0ABR2WU17_9FUNG</name>
<proteinExistence type="predicted"/>
<keyword evidence="2" id="KW-1133">Transmembrane helix</keyword>
<evidence type="ECO:0000256" key="2">
    <source>
        <dbReference type="SAM" id="Phobius"/>
    </source>
</evidence>
<gene>
    <name evidence="3" type="ORF">K7432_007022</name>
</gene>
<dbReference type="EMBL" id="JASJQH010000331">
    <property type="protein sequence ID" value="KAK9764992.1"/>
    <property type="molecule type" value="Genomic_DNA"/>
</dbReference>
<evidence type="ECO:0000313" key="3">
    <source>
        <dbReference type="EMBL" id="KAK9764992.1"/>
    </source>
</evidence>
<evidence type="ECO:0000256" key="1">
    <source>
        <dbReference type="SAM" id="MobiDB-lite"/>
    </source>
</evidence>
<organism evidence="3 4">
    <name type="scientific">Basidiobolus ranarum</name>
    <dbReference type="NCBI Taxonomy" id="34480"/>
    <lineage>
        <taxon>Eukaryota</taxon>
        <taxon>Fungi</taxon>
        <taxon>Fungi incertae sedis</taxon>
        <taxon>Zoopagomycota</taxon>
        <taxon>Entomophthoromycotina</taxon>
        <taxon>Basidiobolomycetes</taxon>
        <taxon>Basidiobolales</taxon>
        <taxon>Basidiobolaceae</taxon>
        <taxon>Basidiobolus</taxon>
    </lineage>
</organism>
<reference evidence="3 4" key="1">
    <citation type="submission" date="2023-04" db="EMBL/GenBank/DDBJ databases">
        <title>Genome of Basidiobolus ranarum AG-B5.</title>
        <authorList>
            <person name="Stajich J.E."/>
            <person name="Carter-House D."/>
            <person name="Gryganskyi A."/>
        </authorList>
    </citation>
    <scope>NUCLEOTIDE SEQUENCE [LARGE SCALE GENOMIC DNA]</scope>
    <source>
        <strain evidence="3 4">AG-B5</strain>
    </source>
</reference>
<feature type="region of interest" description="Disordered" evidence="1">
    <location>
        <begin position="54"/>
        <end position="74"/>
    </location>
</feature>
<keyword evidence="2" id="KW-0472">Membrane</keyword>
<feature type="transmembrane region" description="Helical" evidence="2">
    <location>
        <begin position="121"/>
        <end position="142"/>
    </location>
</feature>